<gene>
    <name evidence="1" type="ORF">DENOEST_1877</name>
</gene>
<proteinExistence type="predicted"/>
<reference evidence="1 2" key="1">
    <citation type="submission" date="2020-03" db="EMBL/GenBank/DDBJ databases">
        <authorList>
            <consortium name="Genoscope - CEA"/>
            <person name="William W."/>
        </authorList>
    </citation>
    <scope>NUCLEOTIDE SEQUENCE [LARGE SCALE GENOMIC DNA]</scope>
    <source>
        <strain evidence="2">DSM 16959</strain>
    </source>
</reference>
<dbReference type="RefSeq" id="WP_145769050.1">
    <property type="nucleotide sequence ID" value="NZ_LR778301.1"/>
</dbReference>
<evidence type="ECO:0000313" key="1">
    <source>
        <dbReference type="EMBL" id="CAB1369042.1"/>
    </source>
</evidence>
<dbReference type="KEGG" id="doe:DENOEST_1877"/>
<dbReference type="EMBL" id="LR778301">
    <property type="protein sequence ID" value="CAB1369042.1"/>
    <property type="molecule type" value="Genomic_DNA"/>
</dbReference>
<dbReference type="AlphaFoldDB" id="A0A6S6XVV8"/>
<keyword evidence="2" id="KW-1185">Reference proteome</keyword>
<evidence type="ECO:0000313" key="2">
    <source>
        <dbReference type="Proteomes" id="UP000515733"/>
    </source>
</evidence>
<accession>A0A6S6XVV8</accession>
<sequence>MSIRIHHIENAPPALLDYMIYGSLIGIVIAFVIVFHFSRKPQPCQKNSNQRENKRKRSVR</sequence>
<protein>
    <submittedName>
        <fullName evidence="1">Uncharacterized protein</fullName>
    </submittedName>
</protein>
<dbReference type="Proteomes" id="UP000515733">
    <property type="component" value="Chromosome"/>
</dbReference>
<organism evidence="1 2">
    <name type="scientific">Denitratisoma oestradiolicum</name>
    <dbReference type="NCBI Taxonomy" id="311182"/>
    <lineage>
        <taxon>Bacteria</taxon>
        <taxon>Pseudomonadati</taxon>
        <taxon>Pseudomonadota</taxon>
        <taxon>Betaproteobacteria</taxon>
        <taxon>Nitrosomonadales</taxon>
        <taxon>Sterolibacteriaceae</taxon>
        <taxon>Denitratisoma</taxon>
    </lineage>
</organism>
<name>A0A6S6XVV8_9PROT</name>